<dbReference type="CDD" id="cd00033">
    <property type="entry name" value="CCP"/>
    <property type="match status" value="2"/>
</dbReference>
<evidence type="ECO:0000259" key="7">
    <source>
        <dbReference type="PROSITE" id="PS50923"/>
    </source>
</evidence>
<keyword evidence="4" id="KW-0325">Glycoprotein</keyword>
<keyword evidence="2" id="KW-0677">Repeat</keyword>
<evidence type="ECO:0000256" key="1">
    <source>
        <dbReference type="ARBA" id="ARBA00022659"/>
    </source>
</evidence>
<dbReference type="Gene3D" id="2.10.70.10">
    <property type="entry name" value="Complement Module, domain 1"/>
    <property type="match status" value="2"/>
</dbReference>
<dbReference type="EMBL" id="FN653020">
    <property type="protein sequence ID" value="CBY23326.1"/>
    <property type="molecule type" value="Genomic_DNA"/>
</dbReference>
<feature type="coiled-coil region" evidence="6">
    <location>
        <begin position="987"/>
        <end position="1014"/>
    </location>
</feature>
<dbReference type="InParanoid" id="E4X0M7"/>
<dbReference type="SUPFAM" id="SSF57535">
    <property type="entry name" value="Complement control module/SCR domain"/>
    <property type="match status" value="1"/>
</dbReference>
<evidence type="ECO:0000256" key="5">
    <source>
        <dbReference type="PROSITE-ProRule" id="PRU00302"/>
    </source>
</evidence>
<sequence length="1114" mass="127725">MNDIISKIAERNLDHILENFLTVTDSISRYLYRQQREIGIKTKKGSFLRTRHIIKEITNIEAQLDIQSIKLRAVLNGQPLQKYTYQQFTTFEKKLIILEPFGWISIIDTETWTLSEQFRAYERDVFTVSIWSADVWRTKIFDYEGNLQQILPSGELHLNPSNTEQLFISSNSNDQVVSYNLSEALARPLFDEDFGEHEFFFDFELAPGQFGLFTWKPNVDVQGDYVVVEWNTVSTQNLQERSRELWVYSTKSGDEVAQIKIEKNNGKKPIWTKWFTYNEEQFLIVVHEIIEIHRVVKFFCEVEFEKVYFCNRIRPVDSQGAQVHFIDIRGTISNDGVILGLSLKDEPVRLVSLSFADLLTYRHEDKLHFKSDVTALEDTKTPYLSCIKSSILLFRIENAVIEELDFLHISKRDQFKLFEKMGLSTRSSSAFKIRRKMNLNERLKELDEKCAESEKRSKESRESLSKNMIMSAIAQDSQIKTAFLLTRLSTEVTALILVRQGATARSRSGLVQAIRVIAVIGLLRQLSLQITPRLHTRVLYLRQVLTLLHSCPLQAVVYQEVQAATHHQAARIIPATRRLHRTLLRTGEYAASTTYIQRSPTTICPAFPHAENARYECDDAEQLEHNSVCTLKCLDNYENAGPKARTCNCFTKFGPIEFPKQCTWDGEEFTRCSIKSGLTVPTCPRLPNIMHGKWVCERTREDSQDGDVCYSTCEDGFALTETNLRAIQYDCDCEDDKCLWSQRGGVLDLVLRQRSAFVLGKGLHGMTRSGIKVSSDWDTSIFRDATAIFPQCVPIEREEYNAVDNTYSSFNFCPALIKPENGNFLCTQGTREDTICKLTCDEGFLEAGYGDRNRLKCGEISRGVYDWRKNPLDFVCLNLDVDFIEHQASYDIETCDDPRGSDREQLESYPGFFTCDMAITIGEKSIFLKEEVCELTCFPGYRLSTARSEKECFCRKENCFWRGEDKVKCEPDEEVLRAFGIYEIWANLDARRQVELVKQELGDKEEEITLYRKQQTESLMMQRSAPKKKKEQGLLQARSLGAAKQRPARVTSCQMIAPSPGMRSAKCSGSHPGASCRFRCETGLKISGASSIYCSCNRRGSKCNWSKPAPICEK</sequence>
<proteinExistence type="predicted"/>
<dbReference type="AlphaFoldDB" id="E4X0M7"/>
<evidence type="ECO:0000313" key="8">
    <source>
        <dbReference type="EMBL" id="CBY23326.1"/>
    </source>
</evidence>
<reference evidence="8" key="1">
    <citation type="journal article" date="2010" name="Science">
        <title>Plasticity of animal genome architecture unmasked by rapid evolution of a pelagic tunicate.</title>
        <authorList>
            <person name="Denoeud F."/>
            <person name="Henriet S."/>
            <person name="Mungpakdee S."/>
            <person name="Aury J.M."/>
            <person name="Da Silva C."/>
            <person name="Brinkmann H."/>
            <person name="Mikhaleva J."/>
            <person name="Olsen L.C."/>
            <person name="Jubin C."/>
            <person name="Canestro C."/>
            <person name="Bouquet J.M."/>
            <person name="Danks G."/>
            <person name="Poulain J."/>
            <person name="Campsteijn C."/>
            <person name="Adamski M."/>
            <person name="Cross I."/>
            <person name="Yadetie F."/>
            <person name="Muffato M."/>
            <person name="Louis A."/>
            <person name="Butcher S."/>
            <person name="Tsagkogeorga G."/>
            <person name="Konrad A."/>
            <person name="Singh S."/>
            <person name="Jensen M.F."/>
            <person name="Cong E.H."/>
            <person name="Eikeseth-Otteraa H."/>
            <person name="Noel B."/>
            <person name="Anthouard V."/>
            <person name="Porcel B.M."/>
            <person name="Kachouri-Lafond R."/>
            <person name="Nishino A."/>
            <person name="Ugolini M."/>
            <person name="Chourrout P."/>
            <person name="Nishida H."/>
            <person name="Aasland R."/>
            <person name="Huzurbazar S."/>
            <person name="Westhof E."/>
            <person name="Delsuc F."/>
            <person name="Lehrach H."/>
            <person name="Reinhardt R."/>
            <person name="Weissenbach J."/>
            <person name="Roy S.W."/>
            <person name="Artiguenave F."/>
            <person name="Postlethwait J.H."/>
            <person name="Manak J.R."/>
            <person name="Thompson E.M."/>
            <person name="Jaillon O."/>
            <person name="Du Pasquier L."/>
            <person name="Boudinot P."/>
            <person name="Liberles D.A."/>
            <person name="Volff J.N."/>
            <person name="Philippe H."/>
            <person name="Lenhard B."/>
            <person name="Roest Crollius H."/>
            <person name="Wincker P."/>
            <person name="Chourrout D."/>
        </authorList>
    </citation>
    <scope>NUCLEOTIDE SEQUENCE [LARGE SCALE GENOMIC DNA]</scope>
</reference>
<keyword evidence="9" id="KW-1185">Reference proteome</keyword>
<protein>
    <recommendedName>
        <fullName evidence="7">Sushi domain-containing protein</fullName>
    </recommendedName>
</protein>
<dbReference type="Pfam" id="PF00084">
    <property type="entry name" value="Sushi"/>
    <property type="match status" value="1"/>
</dbReference>
<dbReference type="InterPro" id="IPR050350">
    <property type="entry name" value="Compl-Cell_Adhes-Reg"/>
</dbReference>
<keyword evidence="1 5" id="KW-0768">Sushi</keyword>
<evidence type="ECO:0000256" key="6">
    <source>
        <dbReference type="SAM" id="Coils"/>
    </source>
</evidence>
<dbReference type="SMART" id="SM00032">
    <property type="entry name" value="CCP"/>
    <property type="match status" value="4"/>
</dbReference>
<dbReference type="PANTHER" id="PTHR19325">
    <property type="entry name" value="COMPLEMENT COMPONENT-RELATED SUSHI DOMAIN-CONTAINING"/>
    <property type="match status" value="1"/>
</dbReference>
<organism evidence="8">
    <name type="scientific">Oikopleura dioica</name>
    <name type="common">Tunicate</name>
    <dbReference type="NCBI Taxonomy" id="34765"/>
    <lineage>
        <taxon>Eukaryota</taxon>
        <taxon>Metazoa</taxon>
        <taxon>Chordata</taxon>
        <taxon>Tunicata</taxon>
        <taxon>Appendicularia</taxon>
        <taxon>Copelata</taxon>
        <taxon>Oikopleuridae</taxon>
        <taxon>Oikopleura</taxon>
    </lineage>
</organism>
<accession>E4X0M7</accession>
<feature type="coiled-coil region" evidence="6">
    <location>
        <begin position="436"/>
        <end position="463"/>
    </location>
</feature>
<evidence type="ECO:0000313" key="9">
    <source>
        <dbReference type="Proteomes" id="UP000001307"/>
    </source>
</evidence>
<dbReference type="PROSITE" id="PS50923">
    <property type="entry name" value="SUSHI"/>
    <property type="match status" value="1"/>
</dbReference>
<dbReference type="InterPro" id="IPR035976">
    <property type="entry name" value="Sushi/SCR/CCP_sf"/>
</dbReference>
<dbReference type="InterPro" id="IPR000436">
    <property type="entry name" value="Sushi_SCR_CCP_dom"/>
</dbReference>
<comment type="caution">
    <text evidence="5">Lacks conserved residue(s) required for the propagation of feature annotation.</text>
</comment>
<evidence type="ECO:0000256" key="4">
    <source>
        <dbReference type="ARBA" id="ARBA00023180"/>
    </source>
</evidence>
<keyword evidence="3" id="KW-1015">Disulfide bond</keyword>
<keyword evidence="6" id="KW-0175">Coiled coil</keyword>
<evidence type="ECO:0000256" key="2">
    <source>
        <dbReference type="ARBA" id="ARBA00022737"/>
    </source>
</evidence>
<gene>
    <name evidence="8" type="ORF">GSOID_T00015264001</name>
</gene>
<evidence type="ECO:0000256" key="3">
    <source>
        <dbReference type="ARBA" id="ARBA00023157"/>
    </source>
</evidence>
<name>E4X0M7_OIKDI</name>
<dbReference type="OrthoDB" id="10390136at2759"/>
<dbReference type="Proteomes" id="UP000001307">
    <property type="component" value="Unassembled WGS sequence"/>
</dbReference>
<dbReference type="PANTHER" id="PTHR19325:SF560">
    <property type="entry name" value="SUSHI, VON WILLEBRAND FACTOR TYPE A, EGF AND PENTRAXIN DOMAIN-CONTAINING PROTEIN 1"/>
    <property type="match status" value="1"/>
</dbReference>
<feature type="domain" description="Sushi" evidence="7">
    <location>
        <begin position="1051"/>
        <end position="1114"/>
    </location>
</feature>